<evidence type="ECO:0000313" key="6">
    <source>
        <dbReference type="Proteomes" id="UP001597282"/>
    </source>
</evidence>
<dbReference type="PANTHER" id="PTHR34978">
    <property type="entry name" value="POSSIBLE SENSOR-TRANSDUCER PROTEIN BLAR"/>
    <property type="match status" value="1"/>
</dbReference>
<dbReference type="InterPro" id="IPR001460">
    <property type="entry name" value="PCN-bd_Tpept"/>
</dbReference>
<dbReference type="Gene3D" id="3.30.2010.10">
    <property type="entry name" value="Metalloproteases ('zincins'), catalytic domain"/>
    <property type="match status" value="1"/>
</dbReference>
<keyword evidence="2" id="KW-0472">Membrane</keyword>
<dbReference type="Gene3D" id="3.40.710.10">
    <property type="entry name" value="DD-peptidase/beta-lactamase superfamily"/>
    <property type="match status" value="1"/>
</dbReference>
<sequence length="595" mass="68258">MEISHVIVTRLVIGWAVSSLTIAMILLIKKGFQKQISAKWQYHLWIFLLIALALPLLPSHLFNFGNPLGFFDTQPSHPLGPSAHATVEQGSQQNALQDFTVSVSPSLPDFLHIVIVGIWILGILVVSTLTAQAYFKIREIRRSTSAIQHEEVLRLFEQCKLDLNLSKNIDVGTSPRVKSAMTFGLFKTYVVLPTHFEDWLSMKELKYIFLHELYHYKNKDILTNDLLAIFQILYWFNPLVWIAFREMRLDREIACDHAVLNTLDPQDYVEYGNTMIHVAEKVSQPENFVLANQLNGSKKQLKKRIEKIANFTAESKLLKRKSFAIFMLVGIFVASQIPFISAMAKDHTRYDFKNERTVHEDLSKYFTGLDGGFVLYDMQADRYHIYNENHSTLRVSPDSTYKIFSALYALESKIITQENSTLKWNGKTYPYQAWNQDQDLYTAMSNSVNWYFEDLDKKSQRKDLQAFLKQIRYGNTDFSGGNGQYWLESSSLKISPVEQVQLLQAFYTNQFGFSEKNIQTVKDTIRLEEKAGKQLSGKTGTGAVNHKNINGWFIGYVETGENTYFFATNIRDDDHAQGSRAAKITLSILKGKGIY</sequence>
<feature type="domain" description="Peptidase M56" evidence="4">
    <location>
        <begin position="18"/>
        <end position="308"/>
    </location>
</feature>
<comment type="caution">
    <text evidence="5">The sequence shown here is derived from an EMBL/GenBank/DDBJ whole genome shotgun (WGS) entry which is preliminary data.</text>
</comment>
<evidence type="ECO:0000313" key="5">
    <source>
        <dbReference type="EMBL" id="MFD1426020.1"/>
    </source>
</evidence>
<name>A0ABW4C8Y8_9BACL</name>
<dbReference type="InterPro" id="IPR052173">
    <property type="entry name" value="Beta-lactam_resp_regulator"/>
</dbReference>
<evidence type="ECO:0000256" key="2">
    <source>
        <dbReference type="SAM" id="Phobius"/>
    </source>
</evidence>
<dbReference type="PANTHER" id="PTHR34978:SF3">
    <property type="entry name" value="SLR0241 PROTEIN"/>
    <property type="match status" value="1"/>
</dbReference>
<feature type="domain" description="Penicillin-binding protein transpeptidase" evidence="3">
    <location>
        <begin position="389"/>
        <end position="589"/>
    </location>
</feature>
<dbReference type="NCBIfam" id="NF000326">
    <property type="entry name" value="blaR1_generic"/>
    <property type="match status" value="1"/>
</dbReference>
<accession>A0ABW4C8Y8</accession>
<dbReference type="Proteomes" id="UP001597282">
    <property type="component" value="Unassembled WGS sequence"/>
</dbReference>
<dbReference type="Pfam" id="PF00905">
    <property type="entry name" value="Transpeptidase"/>
    <property type="match status" value="1"/>
</dbReference>
<dbReference type="SUPFAM" id="SSF56601">
    <property type="entry name" value="beta-lactamase/transpeptidase-like"/>
    <property type="match status" value="1"/>
</dbReference>
<evidence type="ECO:0000256" key="1">
    <source>
        <dbReference type="ARBA" id="ARBA00011075"/>
    </source>
</evidence>
<keyword evidence="6" id="KW-1185">Reference proteome</keyword>
<keyword evidence="2" id="KW-1133">Transmembrane helix</keyword>
<reference evidence="6" key="1">
    <citation type="journal article" date="2019" name="Int. J. Syst. Evol. Microbiol.">
        <title>The Global Catalogue of Microorganisms (GCM) 10K type strain sequencing project: providing services to taxonomists for standard genome sequencing and annotation.</title>
        <authorList>
            <consortium name="The Broad Institute Genomics Platform"/>
            <consortium name="The Broad Institute Genome Sequencing Center for Infectious Disease"/>
            <person name="Wu L."/>
            <person name="Ma J."/>
        </authorList>
    </citation>
    <scope>NUCLEOTIDE SEQUENCE [LARGE SCALE GENOMIC DNA]</scope>
    <source>
        <strain evidence="6">S1</strain>
    </source>
</reference>
<comment type="similarity">
    <text evidence="1">Belongs to the peptidase M56 family.</text>
</comment>
<protein>
    <submittedName>
        <fullName evidence="5">BlaR1 family beta-lactam sensor/signal transducer</fullName>
    </submittedName>
</protein>
<feature type="transmembrane region" description="Helical" evidence="2">
    <location>
        <begin position="110"/>
        <end position="135"/>
    </location>
</feature>
<keyword evidence="2" id="KW-0812">Transmembrane</keyword>
<dbReference type="EMBL" id="JBHTNU010000002">
    <property type="protein sequence ID" value="MFD1426020.1"/>
    <property type="molecule type" value="Genomic_DNA"/>
</dbReference>
<dbReference type="CDD" id="cd07341">
    <property type="entry name" value="M56_BlaR1_MecR1_like"/>
    <property type="match status" value="1"/>
</dbReference>
<dbReference type="InterPro" id="IPR008756">
    <property type="entry name" value="Peptidase_M56"/>
</dbReference>
<dbReference type="InterPro" id="IPR012338">
    <property type="entry name" value="Beta-lactam/transpept-like"/>
</dbReference>
<dbReference type="RefSeq" id="WP_380163018.1">
    <property type="nucleotide sequence ID" value="NZ_JBHTNU010000002.1"/>
</dbReference>
<gene>
    <name evidence="5" type="ORF">ACFQ4Y_03600</name>
</gene>
<feature type="transmembrane region" description="Helical" evidence="2">
    <location>
        <begin position="323"/>
        <end position="344"/>
    </location>
</feature>
<organism evidence="5 6">
    <name type="scientific">Kroppenstedtia sanguinis</name>
    <dbReference type="NCBI Taxonomy" id="1380684"/>
    <lineage>
        <taxon>Bacteria</taxon>
        <taxon>Bacillati</taxon>
        <taxon>Bacillota</taxon>
        <taxon>Bacilli</taxon>
        <taxon>Bacillales</taxon>
        <taxon>Thermoactinomycetaceae</taxon>
        <taxon>Kroppenstedtia</taxon>
    </lineage>
</organism>
<evidence type="ECO:0000259" key="3">
    <source>
        <dbReference type="Pfam" id="PF00905"/>
    </source>
</evidence>
<feature type="transmembrane region" description="Helical" evidence="2">
    <location>
        <begin position="6"/>
        <end position="28"/>
    </location>
</feature>
<proteinExistence type="inferred from homology"/>
<evidence type="ECO:0000259" key="4">
    <source>
        <dbReference type="Pfam" id="PF05569"/>
    </source>
</evidence>
<feature type="transmembrane region" description="Helical" evidence="2">
    <location>
        <begin position="40"/>
        <end position="57"/>
    </location>
</feature>
<dbReference type="Pfam" id="PF05569">
    <property type="entry name" value="Peptidase_M56"/>
    <property type="match status" value="1"/>
</dbReference>